<dbReference type="OrthoDB" id="9806179at2"/>
<accession>M1MGL3</accession>
<dbReference type="KEGG" id="csr:Cspa_c17180"/>
<proteinExistence type="predicted"/>
<dbReference type="STRING" id="36745.CLSAP_16680"/>
<evidence type="ECO:0000313" key="2">
    <source>
        <dbReference type="EMBL" id="AGF55488.1"/>
    </source>
</evidence>
<dbReference type="eggNOG" id="COG3634">
    <property type="taxonomic scope" value="Bacteria"/>
</dbReference>
<dbReference type="SUPFAM" id="SSF52833">
    <property type="entry name" value="Thioredoxin-like"/>
    <property type="match status" value="2"/>
</dbReference>
<reference evidence="2 3" key="1">
    <citation type="submission" date="2013-02" db="EMBL/GenBank/DDBJ databases">
        <title>Genome sequence of Clostridium saccharoperbutylacetonicum N1-4(HMT).</title>
        <authorList>
            <person name="Poehlein A."/>
            <person name="Daniel R."/>
        </authorList>
    </citation>
    <scope>NUCLEOTIDE SEQUENCE [LARGE SCALE GENOMIC DNA]</scope>
    <source>
        <strain evidence="3">N1-4(HMT)</strain>
    </source>
</reference>
<dbReference type="PATRIC" id="fig|931276.5.peg.1693"/>
<dbReference type="NCBIfam" id="TIGR02187">
    <property type="entry name" value="PDO_seleno_TRX"/>
    <property type="match status" value="1"/>
</dbReference>
<gene>
    <name evidence="2" type="ORF">Cspa_c17180</name>
</gene>
<dbReference type="EMBL" id="CP004121">
    <property type="protein sequence ID" value="AGF55488.1"/>
    <property type="molecule type" value="Genomic_DNA"/>
</dbReference>
<dbReference type="PANTHER" id="PTHR37170">
    <property type="entry name" value="GLUTAREDOXIN-RELATED"/>
    <property type="match status" value="1"/>
</dbReference>
<dbReference type="InterPro" id="IPR011903">
    <property type="entry name" value="TON_0319-like"/>
</dbReference>
<dbReference type="RefSeq" id="WP_015391809.1">
    <property type="nucleotide sequence ID" value="NC_020291.1"/>
</dbReference>
<dbReference type="Proteomes" id="UP000011728">
    <property type="component" value="Chromosome"/>
</dbReference>
<evidence type="ECO:0000313" key="3">
    <source>
        <dbReference type="Proteomes" id="UP000011728"/>
    </source>
</evidence>
<dbReference type="HOGENOM" id="CLU_082677_0_0_9"/>
<sequence length="212" mass="23529">MKLFNKELEEQLKDVFSNLVDDVNILLFTDNNCDSCAATIDFVDEIEALSDKIHLEKYTLADNADLADKYNVKLAPSLVLLDAKRNYLGIKFNGVPAGHEINSFISTILEVSGAQKGLPESIVARIKAIDKPVNIKVFVTLTCPHCPGAVQTANKLALMNENIEAEMIEAQTFRDLSSRFKVSSVPKIVINDKYELVGNQPIQEFLNTIESI</sequence>
<dbReference type="CDD" id="cd02973">
    <property type="entry name" value="TRX_GRX_like"/>
    <property type="match status" value="1"/>
</dbReference>
<evidence type="ECO:0000259" key="1">
    <source>
        <dbReference type="Pfam" id="PF13192"/>
    </source>
</evidence>
<dbReference type="InterPro" id="IPR036249">
    <property type="entry name" value="Thioredoxin-like_sf"/>
</dbReference>
<dbReference type="PANTHER" id="PTHR37170:SF1">
    <property type="entry name" value="GLUTAREDOXIN-LIKE PROTEIN"/>
    <property type="match status" value="1"/>
</dbReference>
<feature type="domain" description="Thioredoxin-like fold" evidence="1">
    <location>
        <begin position="133"/>
        <end position="209"/>
    </location>
</feature>
<dbReference type="InterPro" id="IPR012336">
    <property type="entry name" value="Thioredoxin-like_fold"/>
</dbReference>
<organism evidence="2 3">
    <name type="scientific">Clostridium saccharoperbutylacetonicum N1-4(HMT)</name>
    <dbReference type="NCBI Taxonomy" id="931276"/>
    <lineage>
        <taxon>Bacteria</taxon>
        <taxon>Bacillati</taxon>
        <taxon>Bacillota</taxon>
        <taxon>Clostridia</taxon>
        <taxon>Eubacteriales</taxon>
        <taxon>Clostridiaceae</taxon>
        <taxon>Clostridium</taxon>
    </lineage>
</organism>
<dbReference type="Gene3D" id="3.40.30.80">
    <property type="match status" value="1"/>
</dbReference>
<dbReference type="AlphaFoldDB" id="M1MGL3"/>
<name>M1MGL3_9CLOT</name>
<keyword evidence="3" id="KW-1185">Reference proteome</keyword>
<protein>
    <submittedName>
        <fullName evidence="2">Glutaredoxin-like domain-containing protein</fullName>
    </submittedName>
</protein>
<dbReference type="PROSITE" id="PS51354">
    <property type="entry name" value="GLUTAREDOXIN_2"/>
    <property type="match status" value="1"/>
</dbReference>
<dbReference type="Pfam" id="PF13192">
    <property type="entry name" value="Thioredoxin_3"/>
    <property type="match status" value="1"/>
</dbReference>